<proteinExistence type="predicted"/>
<evidence type="ECO:0000313" key="2">
    <source>
        <dbReference type="EMBL" id="QIN78351.1"/>
    </source>
</evidence>
<dbReference type="KEGG" id="rmar:GBA65_07260"/>
<dbReference type="Gene3D" id="3.30.70.1790">
    <property type="entry name" value="RepB DNA-primase, N-terminal domain"/>
    <property type="match status" value="1"/>
</dbReference>
<evidence type="ECO:0000313" key="3">
    <source>
        <dbReference type="Proteomes" id="UP000502706"/>
    </source>
</evidence>
<evidence type="ECO:0000256" key="1">
    <source>
        <dbReference type="SAM" id="MobiDB-lite"/>
    </source>
</evidence>
<feature type="region of interest" description="Disordered" evidence="1">
    <location>
        <begin position="141"/>
        <end position="227"/>
    </location>
</feature>
<dbReference type="Proteomes" id="UP000502706">
    <property type="component" value="Chromosome"/>
</dbReference>
<dbReference type="EMBL" id="CP045121">
    <property type="protein sequence ID" value="QIN78351.1"/>
    <property type="molecule type" value="Genomic_DNA"/>
</dbReference>
<keyword evidence="3" id="KW-1185">Reference proteome</keyword>
<organism evidence="2 3">
    <name type="scientific">Rubrobacter marinus</name>
    <dbReference type="NCBI Taxonomy" id="2653852"/>
    <lineage>
        <taxon>Bacteria</taxon>
        <taxon>Bacillati</taxon>
        <taxon>Actinomycetota</taxon>
        <taxon>Rubrobacteria</taxon>
        <taxon>Rubrobacterales</taxon>
        <taxon>Rubrobacteraceae</taxon>
        <taxon>Rubrobacter</taxon>
    </lineage>
</organism>
<accession>A0A6G8PVW0</accession>
<reference evidence="2 3" key="1">
    <citation type="submission" date="2019-10" db="EMBL/GenBank/DDBJ databases">
        <title>Rubrobacter sp nov SCSIO 52915 isolated from a deep-sea sediment in the South China Sea.</title>
        <authorList>
            <person name="Chen R.W."/>
        </authorList>
    </citation>
    <scope>NUCLEOTIDE SEQUENCE [LARGE SCALE GENOMIC DNA]</scope>
    <source>
        <strain evidence="2 3">SCSIO 52915</strain>
    </source>
</reference>
<protein>
    <submittedName>
        <fullName evidence="2">Uncharacterized protein</fullName>
    </submittedName>
</protein>
<gene>
    <name evidence="2" type="ORF">GBA65_07260</name>
</gene>
<sequence>MLYGTDNPGGYVGLLCGVREQHSSGKLSDPRSAYFEYPGKAGAAEAWCLERSAEGREAYFCAHLLIARRRTKENAAPVLALWADADGSVPSVGAPEPTAVVESSPGRRHLFWRLSRPLPPREAEALNRRISRAIGADPSGWDLGQLLRPPIPGTASTTRPSGEITGAHGRPLPSARAGAGASRSGSTGAPTSRSRRPVGSHPSPDLSRLSGRTRALISRGNRGAMRTYPSRSEADFAACLAMFAAGFSEADAWAVMTDPAQGISEKYLEKGRHGDAYLSLTIGKARALARSAG</sequence>
<name>A0A6G8PVW0_9ACTN</name>
<feature type="compositionally biased region" description="Low complexity" evidence="1">
    <location>
        <begin position="169"/>
        <end position="192"/>
    </location>
</feature>
<dbReference type="AlphaFoldDB" id="A0A6G8PVW0"/>